<comment type="caution">
    <text evidence="2">The sequence shown here is derived from an EMBL/GenBank/DDBJ whole genome shotgun (WGS) entry which is preliminary data.</text>
</comment>
<name>A0ABQ8FHP6_9FUNG</name>
<reference evidence="2 3" key="1">
    <citation type="submission" date="2021-02" db="EMBL/GenBank/DDBJ databases">
        <title>Variation within the Batrachochytrium salamandrivorans European outbreak.</title>
        <authorList>
            <person name="Kelly M."/>
            <person name="Pasmans F."/>
            <person name="Shea T.P."/>
            <person name="Munoz J.F."/>
            <person name="Carranza S."/>
            <person name="Cuomo C.A."/>
            <person name="Martel A."/>
        </authorList>
    </citation>
    <scope>NUCLEOTIDE SEQUENCE [LARGE SCALE GENOMIC DNA]</scope>
    <source>
        <strain evidence="2 3">AMFP18/2</strain>
    </source>
</reference>
<accession>A0ABQ8FHP6</accession>
<dbReference type="InterPro" id="IPR010441">
    <property type="entry name" value="CH_2"/>
</dbReference>
<proteinExistence type="predicted"/>
<gene>
    <name evidence="2" type="ORF">BASA50_003526</name>
</gene>
<evidence type="ECO:0000259" key="1">
    <source>
        <dbReference type="PROSITE" id="PS50021"/>
    </source>
</evidence>
<evidence type="ECO:0000313" key="3">
    <source>
        <dbReference type="Proteomes" id="UP001648503"/>
    </source>
</evidence>
<dbReference type="PANTHER" id="PTHR12509">
    <property type="entry name" value="SPERMATOGENESIS-ASSOCIATED 4-RELATED"/>
    <property type="match status" value="1"/>
</dbReference>
<dbReference type="InterPro" id="IPR001715">
    <property type="entry name" value="CH_dom"/>
</dbReference>
<keyword evidence="3" id="KW-1185">Reference proteome</keyword>
<evidence type="ECO:0000313" key="2">
    <source>
        <dbReference type="EMBL" id="KAH6598486.1"/>
    </source>
</evidence>
<dbReference type="PROSITE" id="PS50021">
    <property type="entry name" value="CH"/>
    <property type="match status" value="1"/>
</dbReference>
<dbReference type="Proteomes" id="UP001648503">
    <property type="component" value="Unassembled WGS sequence"/>
</dbReference>
<dbReference type="EMBL" id="JAFCIX010000102">
    <property type="protein sequence ID" value="KAH6598486.1"/>
    <property type="molecule type" value="Genomic_DNA"/>
</dbReference>
<dbReference type="Gene3D" id="1.10.418.10">
    <property type="entry name" value="Calponin-like domain"/>
    <property type="match status" value="1"/>
</dbReference>
<dbReference type="InterPro" id="IPR036872">
    <property type="entry name" value="CH_dom_sf"/>
</dbReference>
<feature type="domain" description="Calponin-homology (CH)" evidence="1">
    <location>
        <begin position="3"/>
        <end position="107"/>
    </location>
</feature>
<dbReference type="PANTHER" id="PTHR12509:SF8">
    <property type="entry name" value="SPERMATOGENESIS-ASSOCIATED PROTEIN 4"/>
    <property type="match status" value="1"/>
</dbReference>
<dbReference type="InterPro" id="IPR052111">
    <property type="entry name" value="Spermatogenesis_Ciliary_MAP"/>
</dbReference>
<protein>
    <recommendedName>
        <fullName evidence="1">Calponin-homology (CH) domain-containing protein</fullName>
    </recommendedName>
</protein>
<sequence>MTTALPREIIKWIQGHDLSYTVKNHKRDFANGFLIAEILSKLYPADVQMHAFDTGSGAGAKKNNWGILERVFIRNSIPISKEICSNVAACDSKSVNMMLSVIYWHSSNKTLPPEECPATSIAQELQLDKNVVVGGRNDAENGSLSREHLHVETHGNGKAIRLSGDIHAEKNSNATSDRILYSTRQQNQLNEGVTKHASRLNAYSSLSGSGGYASMRQLNTLASSTAGSKIDATFEEVAMGRVPLMWIIFQIFNVSDSQVNFHRNTFPTNTARDIITANISTGHQFDIHSLPIILSNRKLEIVSVVRQSPPVDFQLTFDTLLPCMISYGSSTKVFRGKDFSLTKYACTYSHLQFHANIMVYHIFSLCIPVISLAISIIIQYIGEVCQNMLEAGEGYRRLSAARDFIQLIHQIRFPNIDKIPFIASIIHAYLGPAFPESDRVRVLLDLKALVNKDRAPYPVVQSSSSSGNEFIFFLASFNAERCHNIHSVSYQSTVLHLSECLMIINAFKGSGKEDALLCFSINAPSLSLGMPANTEIANLSTADLPALEVSAALHVVAAIVRAGISLEHRIMANVVNSALRTFLKIILCPQCSSAMQKAYIHVVVALLETLPLDSPADSPQCALLMELLDIIDNILKWYQGQSLRAALILTAGVLHRHPRLCTSYVRGLVSLGDTIRTELLKPTTGENSGSILSWDLPFLLDYCRPQISDIWHEFGISMGVCKATEHSQNPLEFSYLQIICAAVHSFQLPPKSSSEDSSVLIVPQNAWNHIFLNLSDQIISSLAVNENLDLAWDVFSGFMNICSKDVIIQKFPALLGVLVYIHSADIACSRRRILGWLKKWAGMDLLKSSSQPATLASHMDEGSVISKQSPHKFADMKEDLSGINRQPSEAYTIHLEAKRVLQIFMTEFPTLSGSEHRTCETYP</sequence>
<organism evidence="2 3">
    <name type="scientific">Batrachochytrium salamandrivorans</name>
    <dbReference type="NCBI Taxonomy" id="1357716"/>
    <lineage>
        <taxon>Eukaryota</taxon>
        <taxon>Fungi</taxon>
        <taxon>Fungi incertae sedis</taxon>
        <taxon>Chytridiomycota</taxon>
        <taxon>Chytridiomycota incertae sedis</taxon>
        <taxon>Chytridiomycetes</taxon>
        <taxon>Rhizophydiales</taxon>
        <taxon>Rhizophydiales incertae sedis</taxon>
        <taxon>Batrachochytrium</taxon>
    </lineage>
</organism>
<dbReference type="Pfam" id="PF06294">
    <property type="entry name" value="CH_2"/>
    <property type="match status" value="1"/>
</dbReference>